<evidence type="ECO:0000313" key="1">
    <source>
        <dbReference type="EMBL" id="MBX36801.1"/>
    </source>
</evidence>
<dbReference type="AlphaFoldDB" id="A0A2P2N2U8"/>
<protein>
    <submittedName>
        <fullName evidence="1">Uncharacterized protein</fullName>
    </submittedName>
</protein>
<reference evidence="1" key="1">
    <citation type="submission" date="2018-02" db="EMBL/GenBank/DDBJ databases">
        <title>Rhizophora mucronata_Transcriptome.</title>
        <authorList>
            <person name="Meera S.P."/>
            <person name="Sreeshan A."/>
            <person name="Augustine A."/>
        </authorList>
    </citation>
    <scope>NUCLEOTIDE SEQUENCE</scope>
    <source>
        <tissue evidence="1">Leaf</tissue>
    </source>
</reference>
<sequence length="40" mass="4764">MQVQQSSMIRKHSLALTKTNNIRCRAFSREYCSNIKLHRL</sequence>
<name>A0A2P2N2U8_RHIMU</name>
<accession>A0A2P2N2U8</accession>
<proteinExistence type="predicted"/>
<organism evidence="1">
    <name type="scientific">Rhizophora mucronata</name>
    <name type="common">Asiatic mangrove</name>
    <dbReference type="NCBI Taxonomy" id="61149"/>
    <lineage>
        <taxon>Eukaryota</taxon>
        <taxon>Viridiplantae</taxon>
        <taxon>Streptophyta</taxon>
        <taxon>Embryophyta</taxon>
        <taxon>Tracheophyta</taxon>
        <taxon>Spermatophyta</taxon>
        <taxon>Magnoliopsida</taxon>
        <taxon>eudicotyledons</taxon>
        <taxon>Gunneridae</taxon>
        <taxon>Pentapetalae</taxon>
        <taxon>rosids</taxon>
        <taxon>fabids</taxon>
        <taxon>Malpighiales</taxon>
        <taxon>Rhizophoraceae</taxon>
        <taxon>Rhizophora</taxon>
    </lineage>
</organism>
<dbReference type="EMBL" id="GGEC01056317">
    <property type="protein sequence ID" value="MBX36801.1"/>
    <property type="molecule type" value="Transcribed_RNA"/>
</dbReference>